<gene>
    <name evidence="1" type="ORF">OHU27_00350</name>
</gene>
<keyword evidence="2" id="KW-1185">Reference proteome</keyword>
<organism evidence="1 2">
    <name type="scientific">Streptomyces nigra</name>
    <dbReference type="NCBI Taxonomy" id="1827580"/>
    <lineage>
        <taxon>Bacteria</taxon>
        <taxon>Bacillati</taxon>
        <taxon>Actinomycetota</taxon>
        <taxon>Actinomycetes</taxon>
        <taxon>Kitasatosporales</taxon>
        <taxon>Streptomycetaceae</taxon>
        <taxon>Streptomyces</taxon>
    </lineage>
</organism>
<proteinExistence type="predicted"/>
<evidence type="ECO:0000313" key="2">
    <source>
        <dbReference type="Proteomes" id="UP001622690"/>
    </source>
</evidence>
<reference evidence="1 2" key="1">
    <citation type="submission" date="2022-10" db="EMBL/GenBank/DDBJ databases">
        <title>The complete genomes of actinobacterial strains from the NBC collection.</title>
        <authorList>
            <person name="Joergensen T.S."/>
            <person name="Alvarez Arevalo M."/>
            <person name="Sterndorff E.B."/>
            <person name="Faurdal D."/>
            <person name="Vuksanovic O."/>
            <person name="Mourched A.-S."/>
            <person name="Charusanti P."/>
            <person name="Shaw S."/>
            <person name="Blin K."/>
            <person name="Weber T."/>
        </authorList>
    </citation>
    <scope>NUCLEOTIDE SEQUENCE [LARGE SCALE GENOMIC DNA]</scope>
    <source>
        <strain evidence="1 2">NBC_00206</strain>
    </source>
</reference>
<accession>A0ABZ1IQI3</accession>
<evidence type="ECO:0000313" key="1">
    <source>
        <dbReference type="EMBL" id="WTO80955.1"/>
    </source>
</evidence>
<dbReference type="EMBL" id="CP108125">
    <property type="protein sequence ID" value="WTO80955.1"/>
    <property type="molecule type" value="Genomic_DNA"/>
</dbReference>
<sequence>MSPRIALRPRRSAKVDRHYSTVTNGFVADLSVAQAMRKIVFDWLLEIFEDQASGVLRLQ</sequence>
<dbReference type="Proteomes" id="UP001622690">
    <property type="component" value="Chromosome"/>
</dbReference>
<protein>
    <submittedName>
        <fullName evidence="1">Uncharacterized protein</fullName>
    </submittedName>
</protein>
<name>A0ABZ1IQI3_9ACTN</name>
<dbReference type="RefSeq" id="WP_403365592.1">
    <property type="nucleotide sequence ID" value="NZ_CP108125.1"/>
</dbReference>